<dbReference type="Gene3D" id="3.50.50.60">
    <property type="entry name" value="FAD/NAD(P)-binding domain"/>
    <property type="match status" value="2"/>
</dbReference>
<dbReference type="PRINTS" id="PR00370">
    <property type="entry name" value="FMOXYGENASE"/>
</dbReference>
<evidence type="ECO:0000256" key="6">
    <source>
        <dbReference type="ARBA" id="ARBA00022692"/>
    </source>
</evidence>
<evidence type="ECO:0000256" key="3">
    <source>
        <dbReference type="ARBA" id="ARBA00022481"/>
    </source>
</evidence>
<dbReference type="PANTHER" id="PTHR23023">
    <property type="entry name" value="DIMETHYLANILINE MONOOXYGENASE"/>
    <property type="match status" value="1"/>
</dbReference>
<evidence type="ECO:0000256" key="27">
    <source>
        <dbReference type="SAM" id="Phobius"/>
    </source>
</evidence>
<keyword evidence="5 25" id="KW-0285">Flavoprotein</keyword>
<accession>A0ABM1W364</accession>
<reference evidence="29" key="1">
    <citation type="submission" date="2025-08" db="UniProtKB">
        <authorList>
            <consortium name="RefSeq"/>
        </authorList>
    </citation>
    <scope>IDENTIFICATION</scope>
</reference>
<comment type="similarity">
    <text evidence="2 25 26">Belongs to the FMO family.</text>
</comment>
<evidence type="ECO:0000256" key="23">
    <source>
        <dbReference type="ARBA" id="ARBA00049443"/>
    </source>
</evidence>
<evidence type="ECO:0000256" key="21">
    <source>
        <dbReference type="ARBA" id="ARBA00048989"/>
    </source>
</evidence>
<comment type="catalytic activity">
    <reaction evidence="17">
        <text>sulcatone + NADPH + O2 + H(+) = 4-methylpent-3-en-1-yl acetate + NADP(+) + H2O</text>
        <dbReference type="Rhea" id="RHEA:54864"/>
        <dbReference type="ChEBI" id="CHEBI:15377"/>
        <dbReference type="ChEBI" id="CHEBI:15378"/>
        <dbReference type="ChEBI" id="CHEBI:15379"/>
        <dbReference type="ChEBI" id="CHEBI:16310"/>
        <dbReference type="ChEBI" id="CHEBI:57783"/>
        <dbReference type="ChEBI" id="CHEBI:58349"/>
        <dbReference type="ChEBI" id="CHEBI:138373"/>
    </reaction>
    <physiologicalReaction direction="left-to-right" evidence="17">
        <dbReference type="Rhea" id="RHEA:54865"/>
    </physiologicalReaction>
</comment>
<evidence type="ECO:0000256" key="11">
    <source>
        <dbReference type="ARBA" id="ARBA00023002"/>
    </source>
</evidence>
<keyword evidence="25" id="KW-0256">Endoplasmic reticulum</keyword>
<dbReference type="EC" id="1.-.-.-" evidence="26"/>
<evidence type="ECO:0000256" key="19">
    <source>
        <dbReference type="ARBA" id="ARBA00047977"/>
    </source>
</evidence>
<dbReference type="InterPro" id="IPR002257">
    <property type="entry name" value="Flavin_mOase_5"/>
</dbReference>
<comment type="catalytic activity">
    <reaction evidence="18">
        <text>NADPH + O2 + H(+) = H2O2 + NADP(+)</text>
        <dbReference type="Rhea" id="RHEA:11260"/>
        <dbReference type="ChEBI" id="CHEBI:15378"/>
        <dbReference type="ChEBI" id="CHEBI:15379"/>
        <dbReference type="ChEBI" id="CHEBI:16240"/>
        <dbReference type="ChEBI" id="CHEBI:57783"/>
        <dbReference type="ChEBI" id="CHEBI:58349"/>
        <dbReference type="EC" id="1.6.3.1"/>
    </reaction>
    <physiologicalReaction direction="left-to-right" evidence="18">
        <dbReference type="Rhea" id="RHEA:11261"/>
    </physiologicalReaction>
</comment>
<evidence type="ECO:0000256" key="5">
    <source>
        <dbReference type="ARBA" id="ARBA00022630"/>
    </source>
</evidence>
<evidence type="ECO:0000256" key="15">
    <source>
        <dbReference type="ARBA" id="ARBA00047426"/>
    </source>
</evidence>
<protein>
    <recommendedName>
        <fullName evidence="26">Flavin-containing monooxygenase</fullName>
        <ecNumber evidence="26">1.-.-.-</ecNumber>
    </recommendedName>
</protein>
<dbReference type="GeneID" id="101860716"/>
<evidence type="ECO:0000256" key="1">
    <source>
        <dbReference type="ARBA" id="ARBA00004524"/>
    </source>
</evidence>
<comment type="catalytic activity">
    <reaction evidence="21">
        <text>(2E)-geranial + NADPH + O2 + H(+) = (1E)-2,6-dimethylhepta-1,5-dien-1-yl formate + NADP(+) + H2O</text>
        <dbReference type="Rhea" id="RHEA:54860"/>
        <dbReference type="ChEBI" id="CHEBI:15377"/>
        <dbReference type="ChEBI" id="CHEBI:15378"/>
        <dbReference type="ChEBI" id="CHEBI:15379"/>
        <dbReference type="ChEBI" id="CHEBI:16980"/>
        <dbReference type="ChEBI" id="CHEBI:57783"/>
        <dbReference type="ChEBI" id="CHEBI:58349"/>
        <dbReference type="ChEBI" id="CHEBI:138375"/>
    </reaction>
    <physiologicalReaction direction="left-to-right" evidence="21">
        <dbReference type="Rhea" id="RHEA:54861"/>
    </physiologicalReaction>
</comment>
<evidence type="ECO:0000256" key="7">
    <source>
        <dbReference type="ARBA" id="ARBA00022827"/>
    </source>
</evidence>
<organism evidence="28 29">
    <name type="scientific">Aplysia californica</name>
    <name type="common">California sea hare</name>
    <dbReference type="NCBI Taxonomy" id="6500"/>
    <lineage>
        <taxon>Eukaryota</taxon>
        <taxon>Metazoa</taxon>
        <taxon>Spiralia</taxon>
        <taxon>Lophotrochozoa</taxon>
        <taxon>Mollusca</taxon>
        <taxon>Gastropoda</taxon>
        <taxon>Heterobranchia</taxon>
        <taxon>Euthyneura</taxon>
        <taxon>Tectipleura</taxon>
        <taxon>Aplysiida</taxon>
        <taxon>Aplysioidea</taxon>
        <taxon>Aplysiidae</taxon>
        <taxon>Aplysia</taxon>
    </lineage>
</organism>
<evidence type="ECO:0000313" key="28">
    <source>
        <dbReference type="Proteomes" id="UP000694888"/>
    </source>
</evidence>
<evidence type="ECO:0000256" key="14">
    <source>
        <dbReference type="ARBA" id="ARBA00045722"/>
    </source>
</evidence>
<dbReference type="PIRSF" id="PIRSF000332">
    <property type="entry name" value="FMO"/>
    <property type="match status" value="1"/>
</dbReference>
<evidence type="ECO:0000256" key="8">
    <source>
        <dbReference type="ARBA" id="ARBA00022848"/>
    </source>
</evidence>
<evidence type="ECO:0000256" key="12">
    <source>
        <dbReference type="ARBA" id="ARBA00023098"/>
    </source>
</evidence>
<evidence type="ECO:0000256" key="10">
    <source>
        <dbReference type="ARBA" id="ARBA00022989"/>
    </source>
</evidence>
<evidence type="ECO:0000256" key="24">
    <source>
        <dbReference type="ARBA" id="ARBA00049475"/>
    </source>
</evidence>
<keyword evidence="12" id="KW-0443">Lipid metabolism</keyword>
<keyword evidence="10 27" id="KW-1133">Transmembrane helix</keyword>
<dbReference type="InterPro" id="IPR020946">
    <property type="entry name" value="Flavin_mOase-like"/>
</dbReference>
<keyword evidence="4" id="KW-0597">Phosphoprotein</keyword>
<keyword evidence="3" id="KW-0488">Methylation</keyword>
<comment type="catalytic activity">
    <reaction evidence="15">
        <text>hexan-3-one + NADPH + O2 + H(+) = propyl propanoate + NADP(+) + H2O</text>
        <dbReference type="Rhea" id="RHEA:54848"/>
        <dbReference type="ChEBI" id="CHEBI:15377"/>
        <dbReference type="ChEBI" id="CHEBI:15378"/>
        <dbReference type="ChEBI" id="CHEBI:15379"/>
        <dbReference type="ChEBI" id="CHEBI:57783"/>
        <dbReference type="ChEBI" id="CHEBI:58349"/>
        <dbReference type="ChEBI" id="CHEBI:89828"/>
        <dbReference type="ChEBI" id="CHEBI:89891"/>
    </reaction>
    <physiologicalReaction direction="left-to-right" evidence="15">
        <dbReference type="Rhea" id="RHEA:54849"/>
    </physiologicalReaction>
</comment>
<dbReference type="InterPro" id="IPR000960">
    <property type="entry name" value="Flavin_mOase"/>
</dbReference>
<sequence>MSGKLAIIGAGSSGVTATKTFLEAGFTDITCFERRDVLGGLWHFIEREGLWEDESSVNRSTVINTSKEFMAFSDYPMPDWYPNFCHNLDVEVYFKDYAEHFGVTKHIRYNTEIMSLKKHSSFDSTGRWELRCKDHKSGEEKNEVFDFVLVCNGHHGAPHRPSFPGLDTFKGQVMHSKEFKDVRGHEGKNALVVGIGNSGGDCAVELSKYSKVYLSTRRGAWVLNRLTANGMPWDVDYHCRRRAMIAPWLPVSYKHKKIKQQLTERFDHDFYGMTPDHPPGSTHPTVNDELPNRIAAGMIKVKSNVRSFSEKGVTFDDGTYHDVELVVLCTGYKIEYPFIDKSILDIKRNRITMYKNMFLPDLKHQTIAFLAVIQPLGSVFPIAEMQSRVAARVFKGELKLPSASEMKREIDDAYKAMRKRYVDTARHTIQVDWLPFMDELAEMVGCKPNLLKYLFTDPRLFWALFNGPGVPYQYRLEGPDAWPGARHAILTTMDRVRKPFQTRKVEKSSSSSSGFSSLVFVATLLAGAATYAYYYIKRNNVELPDFLKAIDFLKLGN</sequence>
<dbReference type="InterPro" id="IPR036188">
    <property type="entry name" value="FAD/NAD-bd_sf"/>
</dbReference>
<gene>
    <name evidence="29" type="primary">LOC101860716</name>
</gene>
<keyword evidence="8" id="KW-0492">Microsome</keyword>
<dbReference type="RefSeq" id="XP_035829107.1">
    <property type="nucleotide sequence ID" value="XM_035973214.1"/>
</dbReference>
<name>A0ABM1W364_APLCA</name>
<evidence type="ECO:0000256" key="25">
    <source>
        <dbReference type="PIRNR" id="PIRNR000332"/>
    </source>
</evidence>
<comment type="catalytic activity">
    <reaction evidence="16">
        <text>heptan-2-one + NADPH + O2 + H(+) = pentyl acetate + NADP(+) + H2O</text>
        <dbReference type="Rhea" id="RHEA:54836"/>
        <dbReference type="ChEBI" id="CHEBI:5672"/>
        <dbReference type="ChEBI" id="CHEBI:15377"/>
        <dbReference type="ChEBI" id="CHEBI:15378"/>
        <dbReference type="ChEBI" id="CHEBI:15379"/>
        <dbReference type="ChEBI" id="CHEBI:57783"/>
        <dbReference type="ChEBI" id="CHEBI:58349"/>
        <dbReference type="ChEBI" id="CHEBI:87362"/>
    </reaction>
    <physiologicalReaction direction="left-to-right" evidence="16">
        <dbReference type="Rhea" id="RHEA:54837"/>
    </physiologicalReaction>
</comment>
<evidence type="ECO:0000313" key="29">
    <source>
        <dbReference type="RefSeq" id="XP_035829107.1"/>
    </source>
</evidence>
<dbReference type="PRINTS" id="PR01125">
    <property type="entry name" value="FMOXYGENASE5"/>
</dbReference>
<comment type="cofactor">
    <cofactor evidence="25 26">
        <name>FAD</name>
        <dbReference type="ChEBI" id="CHEBI:57692"/>
    </cofactor>
</comment>
<comment type="function">
    <text evidence="14">Acts as a Baeyer-Villiger monooxygenase on a broad range of substrates. Catalyzes the insertion of an oxygen atom into a carbon-carbon bond adjacent to a carbonyl, which converts ketones to esters. Active on diverse carbonyl compounds, whereas soft nucleophiles are mostly non- or poorly reactive. In contrast with other forms of FMO it is non- or poorly active on 'classical' substrates such as drugs, pesticides, and dietary components containing soft nucleophilic heteroatoms. Able to oxidize drug molecules bearing a carbonyl group on an aliphatic chain, such as nabumetone and pentoxifylline. Also, in the absence of substrates, shows slow but yet significant NADPH oxidase activity. Acts as a positive modulator of cholesterol biosynthesis as well as glucose homeostasis, promoting metabolic aging via pleiotropic effects.</text>
</comment>
<comment type="catalytic activity">
    <reaction evidence="24">
        <text>octan-3-one + NADPH + O2 + H(+) = pentyl propanoate + NADP(+) + H2O</text>
        <dbReference type="Rhea" id="RHEA:54840"/>
        <dbReference type="ChEBI" id="CHEBI:15377"/>
        <dbReference type="ChEBI" id="CHEBI:15378"/>
        <dbReference type="ChEBI" id="CHEBI:15379"/>
        <dbReference type="ChEBI" id="CHEBI:57783"/>
        <dbReference type="ChEBI" id="CHEBI:58349"/>
        <dbReference type="ChEBI" id="CHEBI:80946"/>
        <dbReference type="ChEBI" id="CHEBI:87373"/>
    </reaction>
    <physiologicalReaction direction="left-to-right" evidence="24">
        <dbReference type="Rhea" id="RHEA:54841"/>
    </physiologicalReaction>
</comment>
<comment type="catalytic activity">
    <reaction evidence="22">
        <text>heptan-4-one + NADPH + O2 + H(+) = propyl butanoate + NADP(+) + H2O</text>
        <dbReference type="Rhea" id="RHEA:54852"/>
        <dbReference type="ChEBI" id="CHEBI:15377"/>
        <dbReference type="ChEBI" id="CHEBI:15378"/>
        <dbReference type="ChEBI" id="CHEBI:15379"/>
        <dbReference type="ChEBI" id="CHEBI:57783"/>
        <dbReference type="ChEBI" id="CHEBI:58349"/>
        <dbReference type="ChEBI" id="CHEBI:89484"/>
        <dbReference type="ChEBI" id="CHEBI:89719"/>
    </reaction>
    <physiologicalReaction direction="left-to-right" evidence="22">
        <dbReference type="Rhea" id="RHEA:54853"/>
    </physiologicalReaction>
</comment>
<keyword evidence="13 25" id="KW-0472">Membrane</keyword>
<dbReference type="GO" id="GO:0004497">
    <property type="term" value="F:monooxygenase activity"/>
    <property type="evidence" value="ECO:0007669"/>
    <property type="project" value="UniProtKB-KW"/>
</dbReference>
<evidence type="ECO:0000256" key="18">
    <source>
        <dbReference type="ARBA" id="ARBA00047864"/>
    </source>
</evidence>
<keyword evidence="11 25" id="KW-0560">Oxidoreductase</keyword>
<keyword evidence="25 26" id="KW-0503">Monooxygenase</keyword>
<evidence type="ECO:0000256" key="4">
    <source>
        <dbReference type="ARBA" id="ARBA00022553"/>
    </source>
</evidence>
<dbReference type="InterPro" id="IPR050346">
    <property type="entry name" value="FMO-like"/>
</dbReference>
<dbReference type="Proteomes" id="UP000694888">
    <property type="component" value="Unplaced"/>
</dbReference>
<keyword evidence="9 25" id="KW-0521">NADP</keyword>
<keyword evidence="6 27" id="KW-0812">Transmembrane</keyword>
<evidence type="ECO:0000256" key="2">
    <source>
        <dbReference type="ARBA" id="ARBA00009183"/>
    </source>
</evidence>
<comment type="catalytic activity">
    <reaction evidence="19">
        <text>hexan-3-one + NADPH + O2 + H(+) = ethyl butanoate + NADP(+) + H2O</text>
        <dbReference type="Rhea" id="RHEA:54844"/>
        <dbReference type="ChEBI" id="CHEBI:15377"/>
        <dbReference type="ChEBI" id="CHEBI:15378"/>
        <dbReference type="ChEBI" id="CHEBI:15379"/>
        <dbReference type="ChEBI" id="CHEBI:57783"/>
        <dbReference type="ChEBI" id="CHEBI:58349"/>
        <dbReference type="ChEBI" id="CHEBI:88764"/>
        <dbReference type="ChEBI" id="CHEBI:89891"/>
    </reaction>
    <physiologicalReaction direction="left-to-right" evidence="19">
        <dbReference type="Rhea" id="RHEA:54845"/>
    </physiologicalReaction>
</comment>
<keyword evidence="7 25" id="KW-0274">FAD</keyword>
<keyword evidence="28" id="KW-1185">Reference proteome</keyword>
<proteinExistence type="inferred from homology"/>
<comment type="subcellular location">
    <subcellularLocation>
        <location evidence="25">Endoplasmic reticulum membrane</location>
    </subcellularLocation>
    <subcellularLocation>
        <location evidence="1">Microsome membrane</location>
    </subcellularLocation>
</comment>
<evidence type="ECO:0000256" key="9">
    <source>
        <dbReference type="ARBA" id="ARBA00022857"/>
    </source>
</evidence>
<evidence type="ECO:0000256" key="17">
    <source>
        <dbReference type="ARBA" id="ARBA00047855"/>
    </source>
</evidence>
<dbReference type="Pfam" id="PF00743">
    <property type="entry name" value="FMO-like"/>
    <property type="match status" value="1"/>
</dbReference>
<comment type="catalytic activity">
    <reaction evidence="23">
        <text>N,N-dimethylaniline + NADPH + O2 + H(+) = N,N-dimethylaniline N-oxide + NADP(+) + H2O</text>
        <dbReference type="Rhea" id="RHEA:24468"/>
        <dbReference type="ChEBI" id="CHEBI:15377"/>
        <dbReference type="ChEBI" id="CHEBI:15378"/>
        <dbReference type="ChEBI" id="CHEBI:15379"/>
        <dbReference type="ChEBI" id="CHEBI:16269"/>
        <dbReference type="ChEBI" id="CHEBI:17735"/>
        <dbReference type="ChEBI" id="CHEBI:57783"/>
        <dbReference type="ChEBI" id="CHEBI:58349"/>
        <dbReference type="EC" id="1.14.13.8"/>
    </reaction>
    <physiologicalReaction direction="left-to-right" evidence="23">
        <dbReference type="Rhea" id="RHEA:24469"/>
    </physiologicalReaction>
</comment>
<evidence type="ECO:0000256" key="22">
    <source>
        <dbReference type="ARBA" id="ARBA00048990"/>
    </source>
</evidence>
<evidence type="ECO:0000256" key="13">
    <source>
        <dbReference type="ARBA" id="ARBA00023136"/>
    </source>
</evidence>
<dbReference type="SUPFAM" id="SSF51905">
    <property type="entry name" value="FAD/NAD(P)-binding domain"/>
    <property type="match status" value="2"/>
</dbReference>
<comment type="catalytic activity">
    <reaction evidence="20">
        <text>octan-3-one + NADPH + O2 + H(+) = ethyl hexanoate + NADP(+) + H2O</text>
        <dbReference type="Rhea" id="RHEA:54856"/>
        <dbReference type="ChEBI" id="CHEBI:15377"/>
        <dbReference type="ChEBI" id="CHEBI:15378"/>
        <dbReference type="ChEBI" id="CHEBI:15379"/>
        <dbReference type="ChEBI" id="CHEBI:57783"/>
        <dbReference type="ChEBI" id="CHEBI:58349"/>
        <dbReference type="ChEBI" id="CHEBI:80946"/>
        <dbReference type="ChEBI" id="CHEBI:86055"/>
    </reaction>
    <physiologicalReaction direction="left-to-right" evidence="20">
        <dbReference type="Rhea" id="RHEA:54857"/>
    </physiologicalReaction>
</comment>
<feature type="transmembrane region" description="Helical" evidence="27">
    <location>
        <begin position="514"/>
        <end position="536"/>
    </location>
</feature>
<evidence type="ECO:0000256" key="26">
    <source>
        <dbReference type="RuleBase" id="RU361177"/>
    </source>
</evidence>
<evidence type="ECO:0000256" key="16">
    <source>
        <dbReference type="ARBA" id="ARBA00047574"/>
    </source>
</evidence>
<evidence type="ECO:0000256" key="20">
    <source>
        <dbReference type="ARBA" id="ARBA00048459"/>
    </source>
</evidence>